<name>A0A0B6ZIT6_9EUPU</name>
<gene>
    <name evidence="1" type="primary">ORF66284</name>
</gene>
<protein>
    <submittedName>
        <fullName evidence="1">Uncharacterized protein</fullName>
    </submittedName>
</protein>
<evidence type="ECO:0000313" key="1">
    <source>
        <dbReference type="EMBL" id="CEK68423.1"/>
    </source>
</evidence>
<sequence>RTHRVLVTHQDTNTLVVKEQVISSHLRTDYVGSKRTDDVRWLENMFIPGHMGIDGR</sequence>
<feature type="non-terminal residue" evidence="1">
    <location>
        <position position="1"/>
    </location>
</feature>
<dbReference type="EMBL" id="HACG01021558">
    <property type="protein sequence ID" value="CEK68423.1"/>
    <property type="molecule type" value="Transcribed_RNA"/>
</dbReference>
<organism evidence="1">
    <name type="scientific">Arion vulgaris</name>
    <dbReference type="NCBI Taxonomy" id="1028688"/>
    <lineage>
        <taxon>Eukaryota</taxon>
        <taxon>Metazoa</taxon>
        <taxon>Spiralia</taxon>
        <taxon>Lophotrochozoa</taxon>
        <taxon>Mollusca</taxon>
        <taxon>Gastropoda</taxon>
        <taxon>Heterobranchia</taxon>
        <taxon>Euthyneura</taxon>
        <taxon>Panpulmonata</taxon>
        <taxon>Eupulmonata</taxon>
        <taxon>Stylommatophora</taxon>
        <taxon>Helicina</taxon>
        <taxon>Arionoidea</taxon>
        <taxon>Arionidae</taxon>
        <taxon>Arion</taxon>
    </lineage>
</organism>
<dbReference type="AlphaFoldDB" id="A0A0B6ZIT6"/>
<proteinExistence type="predicted"/>
<accession>A0A0B6ZIT6</accession>
<reference evidence="1" key="1">
    <citation type="submission" date="2014-12" db="EMBL/GenBank/DDBJ databases">
        <title>Insight into the proteome of Arion vulgaris.</title>
        <authorList>
            <person name="Aradska J."/>
            <person name="Bulat T."/>
            <person name="Smidak R."/>
            <person name="Sarate P."/>
            <person name="Gangsoo J."/>
            <person name="Sialana F."/>
            <person name="Bilban M."/>
            <person name="Lubec G."/>
        </authorList>
    </citation>
    <scope>NUCLEOTIDE SEQUENCE</scope>
    <source>
        <tissue evidence="1">Skin</tissue>
    </source>
</reference>